<dbReference type="InterPro" id="IPR000160">
    <property type="entry name" value="GGDEF_dom"/>
</dbReference>
<keyword evidence="1" id="KW-1133">Transmembrane helix</keyword>
<dbReference type="Proteomes" id="UP000295165">
    <property type="component" value="Unassembled WGS sequence"/>
</dbReference>
<feature type="transmembrane region" description="Helical" evidence="1">
    <location>
        <begin position="161"/>
        <end position="182"/>
    </location>
</feature>
<keyword evidence="4" id="KW-0548">Nucleotidyltransferase</keyword>
<accession>A0A4R8QXW7</accession>
<reference evidence="5 6" key="2">
    <citation type="journal article" date="2019" name="Sci. Rep.">
        <title>Extended insight into the Mycobacterium chelonae-abscessus complex through whole genome sequencing of Mycobacterium salmoniphilum outbreak and Mycobacterium salmoniphilum-like strains.</title>
        <authorList>
            <person name="Behra P.R.K."/>
            <person name="Das S."/>
            <person name="Pettersson B.M.F."/>
            <person name="Shirreff L."/>
            <person name="DuCote T."/>
            <person name="Jacobsson K.G."/>
            <person name="Ennis D.G."/>
            <person name="Kirsebom L.A."/>
        </authorList>
    </citation>
    <scope>NUCLEOTIDE SEQUENCE [LARGE SCALE GENOMIC DNA]</scope>
    <source>
        <strain evidence="4 5">CCUG 63697</strain>
        <strain evidence="3 6">DSM 45524</strain>
    </source>
</reference>
<dbReference type="Proteomes" id="UP000295627">
    <property type="component" value="Unassembled WGS sequence"/>
</dbReference>
<dbReference type="SUPFAM" id="SSF55073">
    <property type="entry name" value="Nucleotide cyclase"/>
    <property type="match status" value="1"/>
</dbReference>
<evidence type="ECO:0000313" key="5">
    <source>
        <dbReference type="Proteomes" id="UP000295165"/>
    </source>
</evidence>
<evidence type="ECO:0000313" key="4">
    <source>
        <dbReference type="EMBL" id="TDZ48712.1"/>
    </source>
</evidence>
<dbReference type="CDD" id="cd01949">
    <property type="entry name" value="GGDEF"/>
    <property type="match status" value="1"/>
</dbReference>
<dbReference type="RefSeq" id="WP_109558477.1">
    <property type="nucleotide sequence ID" value="NZ_MAFQ01000010.1"/>
</dbReference>
<feature type="transmembrane region" description="Helical" evidence="1">
    <location>
        <begin position="58"/>
        <end position="78"/>
    </location>
</feature>
<dbReference type="InterPro" id="IPR050469">
    <property type="entry name" value="Diguanylate_Cyclase"/>
</dbReference>
<evidence type="ECO:0000313" key="3">
    <source>
        <dbReference type="EMBL" id="TDH20213.1"/>
    </source>
</evidence>
<feature type="transmembrane region" description="Helical" evidence="1">
    <location>
        <begin position="132"/>
        <end position="154"/>
    </location>
</feature>
<dbReference type="AlphaFoldDB" id="A0A4R8QXW7"/>
<dbReference type="GO" id="GO:0052621">
    <property type="term" value="F:diguanylate cyclase activity"/>
    <property type="evidence" value="ECO:0007669"/>
    <property type="project" value="UniProtKB-EC"/>
</dbReference>
<dbReference type="EC" id="2.7.7.65" evidence="4"/>
<dbReference type="PANTHER" id="PTHR45138:SF9">
    <property type="entry name" value="DIGUANYLATE CYCLASE DGCM-RELATED"/>
    <property type="match status" value="1"/>
</dbReference>
<dbReference type="EMBL" id="PECC01000028">
    <property type="protein sequence ID" value="TDZ48712.1"/>
    <property type="molecule type" value="Genomic_DNA"/>
</dbReference>
<keyword evidence="4" id="KW-0808">Transferase</keyword>
<sequence>MSSHVMSFRDRAEEIYAARTETLDGIRLLRPVWLLTAICAPGIGAAAITLAFEGMSTVPVVCLAISIPAFAWGIRYALKRPITYAESVAYVVYCDVAITVGVCVVTQTGIAFLKLVWLVAANTYAFAFHGRLAMALQAAATALATGLTVGGAIIRGDSSTPALITTVATVILVNAVAAWAIYAGMAQFTESARDKDRLARHDELTGLLNRRGLQQACANWAGGTIGKHAVVAAIDLNGFKSINDNHGHQAGDQVLRKTARLLQTLAGPDTWLVRLGGDEFSVVAIVDSNRVLDYQRAVEDALADDAPPVDASVGVASEELSRADDSAPLSLAAVVADLLVKADSAMYAVKRRVTSEGVNLIERRTIAGAISARRRGLGL</sequence>
<dbReference type="Pfam" id="PF00990">
    <property type="entry name" value="GGDEF"/>
    <property type="match status" value="1"/>
</dbReference>
<dbReference type="InterPro" id="IPR043128">
    <property type="entry name" value="Rev_trsase/Diguanyl_cyclase"/>
</dbReference>
<comment type="caution">
    <text evidence="4">The sequence shown here is derived from an EMBL/GenBank/DDBJ whole genome shotgun (WGS) entry which is preliminary data.</text>
</comment>
<evidence type="ECO:0000313" key="6">
    <source>
        <dbReference type="Proteomes" id="UP000295627"/>
    </source>
</evidence>
<dbReference type="PROSITE" id="PS50887">
    <property type="entry name" value="GGDEF"/>
    <property type="match status" value="1"/>
</dbReference>
<dbReference type="SMART" id="SM00267">
    <property type="entry name" value="GGDEF"/>
    <property type="match status" value="1"/>
</dbReference>
<dbReference type="InterPro" id="IPR029787">
    <property type="entry name" value="Nucleotide_cyclase"/>
</dbReference>
<protein>
    <submittedName>
        <fullName evidence="3">GGDEF domain-containing protein</fullName>
    </submittedName>
    <submittedName>
        <fullName evidence="4">Putative diguanylate cyclase AdrA</fullName>
        <ecNumber evidence="4">2.7.7.65</ecNumber>
    </submittedName>
</protein>
<feature type="transmembrane region" description="Helical" evidence="1">
    <location>
        <begin position="32"/>
        <end position="52"/>
    </location>
</feature>
<dbReference type="NCBIfam" id="TIGR00254">
    <property type="entry name" value="GGDEF"/>
    <property type="match status" value="1"/>
</dbReference>
<gene>
    <name evidence="4" type="primary">adrA</name>
    <name evidence="4" type="ORF">CCUG63697_03241</name>
    <name evidence="3" type="ORF">EJ571_15585</name>
</gene>
<proteinExistence type="predicted"/>
<keyword evidence="5" id="KW-1185">Reference proteome</keyword>
<evidence type="ECO:0000259" key="2">
    <source>
        <dbReference type="PROSITE" id="PS50887"/>
    </source>
</evidence>
<dbReference type="Gene3D" id="3.30.70.270">
    <property type="match status" value="1"/>
</dbReference>
<feature type="transmembrane region" description="Helical" evidence="1">
    <location>
        <begin position="90"/>
        <end position="120"/>
    </location>
</feature>
<feature type="domain" description="GGDEF" evidence="2">
    <location>
        <begin position="227"/>
        <end position="366"/>
    </location>
</feature>
<keyword evidence="1" id="KW-0812">Transmembrane</keyword>
<keyword evidence="1" id="KW-0472">Membrane</keyword>
<dbReference type="PANTHER" id="PTHR45138">
    <property type="entry name" value="REGULATORY COMPONENTS OF SENSORY TRANSDUCTION SYSTEM"/>
    <property type="match status" value="1"/>
</dbReference>
<evidence type="ECO:0000256" key="1">
    <source>
        <dbReference type="SAM" id="Phobius"/>
    </source>
</evidence>
<dbReference type="EMBL" id="RXLR01000017">
    <property type="protein sequence ID" value="TDH20213.1"/>
    <property type="molecule type" value="Genomic_DNA"/>
</dbReference>
<organism evidence="4 5">
    <name type="scientific">Mycobacteroides franklinii</name>
    <dbReference type="NCBI Taxonomy" id="948102"/>
    <lineage>
        <taxon>Bacteria</taxon>
        <taxon>Bacillati</taxon>
        <taxon>Actinomycetota</taxon>
        <taxon>Actinomycetes</taxon>
        <taxon>Mycobacteriales</taxon>
        <taxon>Mycobacteriaceae</taxon>
        <taxon>Mycobacteroides</taxon>
    </lineage>
</organism>
<reference evidence="3" key="1">
    <citation type="submission" date="2018-12" db="EMBL/GenBank/DDBJ databases">
        <authorList>
            <person name="Behra P.R.K."/>
            <person name="Das S."/>
            <person name="Pettersson B.M.F."/>
            <person name="Shirreff L."/>
            <person name="Ducote T."/>
            <person name="Jacobsson K.-G."/>
            <person name="Ennis D.G."/>
            <person name="Kirsebom L.A."/>
        </authorList>
    </citation>
    <scope>NUCLEOTIDE SEQUENCE</scope>
    <source>
        <strain evidence="3">DSM 45524</strain>
    </source>
</reference>
<name>A0A4R8QXW7_9MYCO</name>